<name>A0AAW1Q4E3_9CHLO</name>
<dbReference type="Proteomes" id="UP001438707">
    <property type="component" value="Unassembled WGS sequence"/>
</dbReference>
<organism evidence="2 3">
    <name type="scientific">Apatococcus lobatus</name>
    <dbReference type="NCBI Taxonomy" id="904363"/>
    <lineage>
        <taxon>Eukaryota</taxon>
        <taxon>Viridiplantae</taxon>
        <taxon>Chlorophyta</taxon>
        <taxon>core chlorophytes</taxon>
        <taxon>Trebouxiophyceae</taxon>
        <taxon>Chlorellales</taxon>
        <taxon>Chlorellaceae</taxon>
        <taxon>Apatococcus</taxon>
    </lineage>
</organism>
<accession>A0AAW1Q4E3</accession>
<keyword evidence="1" id="KW-0812">Transmembrane</keyword>
<keyword evidence="3" id="KW-1185">Reference proteome</keyword>
<gene>
    <name evidence="2" type="ORF">WJX74_000241</name>
</gene>
<dbReference type="AlphaFoldDB" id="A0AAW1Q4E3"/>
<reference evidence="2 3" key="1">
    <citation type="journal article" date="2024" name="Nat. Commun.">
        <title>Phylogenomics reveals the evolutionary origins of lichenization in chlorophyte algae.</title>
        <authorList>
            <person name="Puginier C."/>
            <person name="Libourel C."/>
            <person name="Otte J."/>
            <person name="Skaloud P."/>
            <person name="Haon M."/>
            <person name="Grisel S."/>
            <person name="Petersen M."/>
            <person name="Berrin J.G."/>
            <person name="Delaux P.M."/>
            <person name="Dal Grande F."/>
            <person name="Keller J."/>
        </authorList>
    </citation>
    <scope>NUCLEOTIDE SEQUENCE [LARGE SCALE GENOMIC DNA]</scope>
    <source>
        <strain evidence="2 3">SAG 2145</strain>
    </source>
</reference>
<feature type="transmembrane region" description="Helical" evidence="1">
    <location>
        <begin position="204"/>
        <end position="224"/>
    </location>
</feature>
<evidence type="ECO:0000313" key="2">
    <source>
        <dbReference type="EMBL" id="KAK9816077.1"/>
    </source>
</evidence>
<protein>
    <submittedName>
        <fullName evidence="2">Uncharacterized protein</fullName>
    </submittedName>
</protein>
<keyword evidence="1" id="KW-0472">Membrane</keyword>
<comment type="caution">
    <text evidence="2">The sequence shown here is derived from an EMBL/GenBank/DDBJ whole genome shotgun (WGS) entry which is preliminary data.</text>
</comment>
<dbReference type="EMBL" id="JALJOS010000091">
    <property type="protein sequence ID" value="KAK9816077.1"/>
    <property type="molecule type" value="Genomic_DNA"/>
</dbReference>
<evidence type="ECO:0000313" key="3">
    <source>
        <dbReference type="Proteomes" id="UP001438707"/>
    </source>
</evidence>
<evidence type="ECO:0000256" key="1">
    <source>
        <dbReference type="SAM" id="Phobius"/>
    </source>
</evidence>
<proteinExistence type="predicted"/>
<keyword evidence="1" id="KW-1133">Transmembrane helix</keyword>
<sequence>MSAVNRPTPTGYQHGGYANFEQIRLKTKLLAAIAVSGSASDVTGGTLPVASVPPLDASIITSGTVPTARLPASVQKSGSTTDVWTGFNQHQVSGTGTNPLGTGAFLSWGRDSTGKTALCNQPGTGQAGGWEFVTYTSGSVFANVAATLSASGTLQVPAINNGASLRTLCCVLRLPTSQAPSGACGRALIMSRPGFLATGVSSRALYAAFVTALILLHMAAVVTVI</sequence>